<sequence length="142" mass="15198">MPTELIGEYRPAKRVIGITRAPRIVAVGEAWHLGALLVTADAVLATGDVARSLEPSRKGYTAISARERDELRFAAYRGGVPEGRAIHYNWTPIDFSALASGGTSGPIVAQGGELKIRWSAAGGLAPLDSYVRERIELARGLM</sequence>
<dbReference type="OrthoDB" id="5122834at2"/>
<organism evidence="1 2">
    <name type="scientific">Microbacterium mitrae</name>
    <dbReference type="NCBI Taxonomy" id="664640"/>
    <lineage>
        <taxon>Bacteria</taxon>
        <taxon>Bacillati</taxon>
        <taxon>Actinomycetota</taxon>
        <taxon>Actinomycetes</taxon>
        <taxon>Micrococcales</taxon>
        <taxon>Microbacteriaceae</taxon>
        <taxon>Microbacterium</taxon>
    </lineage>
</organism>
<evidence type="ECO:0000313" key="1">
    <source>
        <dbReference type="EMBL" id="TXK06719.1"/>
    </source>
</evidence>
<dbReference type="EMBL" id="VRSW01000001">
    <property type="protein sequence ID" value="TXK06719.1"/>
    <property type="molecule type" value="Genomic_DNA"/>
</dbReference>
<comment type="caution">
    <text evidence="1">The sequence shown here is derived from an EMBL/GenBank/DDBJ whole genome shotgun (WGS) entry which is preliminary data.</text>
</comment>
<keyword evidence="2" id="KW-1185">Reference proteome</keyword>
<proteinExistence type="predicted"/>
<accession>A0A5C8HTP7</accession>
<name>A0A5C8HTP7_9MICO</name>
<dbReference type="AlphaFoldDB" id="A0A5C8HTP7"/>
<dbReference type="Proteomes" id="UP000321196">
    <property type="component" value="Unassembled WGS sequence"/>
</dbReference>
<protein>
    <submittedName>
        <fullName evidence="1">Glutaminase</fullName>
    </submittedName>
</protein>
<gene>
    <name evidence="1" type="ORF">FVP60_05625</name>
</gene>
<reference evidence="1 2" key="1">
    <citation type="submission" date="2019-08" db="EMBL/GenBank/DDBJ databases">
        <authorList>
            <person name="Dong K."/>
        </authorList>
    </citation>
    <scope>NUCLEOTIDE SEQUENCE [LARGE SCALE GENOMIC DNA]</scope>
    <source>
        <strain evidence="1 2">M4-8</strain>
    </source>
</reference>
<evidence type="ECO:0000313" key="2">
    <source>
        <dbReference type="Proteomes" id="UP000321196"/>
    </source>
</evidence>